<comment type="caution">
    <text evidence="9">Lacks conserved residue(s) required for the propagation of feature annotation.</text>
</comment>
<evidence type="ECO:0000256" key="7">
    <source>
        <dbReference type="ARBA" id="ARBA00022917"/>
    </source>
</evidence>
<evidence type="ECO:0000256" key="4">
    <source>
        <dbReference type="ARBA" id="ARBA00022741"/>
    </source>
</evidence>
<comment type="similarity">
    <text evidence="9">Belongs to the class-I aminoacyl-tRNA synthetase family. MetG type 2A subfamily.</text>
</comment>
<feature type="domain" description="Methionyl/Leucyl tRNA synthetase" evidence="11">
    <location>
        <begin position="141"/>
        <end position="358"/>
    </location>
</feature>
<evidence type="ECO:0000256" key="3">
    <source>
        <dbReference type="ARBA" id="ARBA00022723"/>
    </source>
</evidence>
<accession>A0A1H6FI67</accession>
<evidence type="ECO:0000313" key="13">
    <source>
        <dbReference type="EMBL" id="SEH10526.1"/>
    </source>
</evidence>
<keyword evidence="4 9" id="KW-0547">Nucleotide-binding</keyword>
<dbReference type="InterPro" id="IPR032678">
    <property type="entry name" value="tRNA-synt_1_cat_dom"/>
</dbReference>
<dbReference type="Gene3D" id="1.10.730.10">
    <property type="entry name" value="Isoleucyl-tRNA Synthetase, Domain 1"/>
    <property type="match status" value="1"/>
</dbReference>
<dbReference type="InterPro" id="IPR009080">
    <property type="entry name" value="tRNAsynth_Ia_anticodon-bd"/>
</dbReference>
<feature type="domain" description="Methionyl-tRNA synthetase anticodon-binding" evidence="12">
    <location>
        <begin position="375"/>
        <end position="472"/>
    </location>
</feature>
<dbReference type="STRING" id="29539.SAMN02745716_0386"/>
<dbReference type="Proteomes" id="UP000222056">
    <property type="component" value="Unassembled WGS sequence"/>
</dbReference>
<dbReference type="GO" id="GO:0005524">
    <property type="term" value="F:ATP binding"/>
    <property type="evidence" value="ECO:0007669"/>
    <property type="project" value="UniProtKB-UniRule"/>
</dbReference>
<feature type="binding site" evidence="9">
    <location>
        <position position="128"/>
    </location>
    <ligand>
        <name>Zn(2+)</name>
        <dbReference type="ChEBI" id="CHEBI:29105"/>
    </ligand>
</feature>
<dbReference type="PANTHER" id="PTHR43326:SF1">
    <property type="entry name" value="METHIONINE--TRNA LIGASE, MITOCHONDRIAL"/>
    <property type="match status" value="1"/>
</dbReference>
<dbReference type="Pfam" id="PF19303">
    <property type="entry name" value="Anticodon_3"/>
    <property type="match status" value="1"/>
</dbReference>
<dbReference type="EMBL" id="FNWJ01000001">
    <property type="protein sequence ID" value="SEH10526.1"/>
    <property type="molecule type" value="Genomic_DNA"/>
</dbReference>
<comment type="subcellular location">
    <subcellularLocation>
        <location evidence="9">Cytoplasm</location>
    </subcellularLocation>
</comment>
<dbReference type="InterPro" id="IPR041872">
    <property type="entry name" value="Anticodon_Met"/>
</dbReference>
<name>A0A1H6FI67_THEAL</name>
<comment type="subunit">
    <text evidence="9">Monomer.</text>
</comment>
<evidence type="ECO:0000256" key="1">
    <source>
        <dbReference type="ARBA" id="ARBA00003314"/>
    </source>
</evidence>
<dbReference type="SUPFAM" id="SSF52374">
    <property type="entry name" value="Nucleotidylyl transferase"/>
    <property type="match status" value="1"/>
</dbReference>
<evidence type="ECO:0000313" key="14">
    <source>
        <dbReference type="Proteomes" id="UP000222056"/>
    </source>
</evidence>
<dbReference type="GO" id="GO:0004825">
    <property type="term" value="F:methionine-tRNA ligase activity"/>
    <property type="evidence" value="ECO:0007669"/>
    <property type="project" value="UniProtKB-UniRule"/>
</dbReference>
<keyword evidence="14" id="KW-1185">Reference proteome</keyword>
<dbReference type="EC" id="6.1.1.10" evidence="9"/>
<feature type="domain" description="tRNA synthetases class I catalytic" evidence="10">
    <location>
        <begin position="12"/>
        <end position="118"/>
    </location>
</feature>
<dbReference type="InterPro" id="IPR014758">
    <property type="entry name" value="Met-tRNA_synth"/>
</dbReference>
<dbReference type="AlphaFoldDB" id="A0A1H6FI67"/>
<dbReference type="CDD" id="cd00814">
    <property type="entry name" value="MetRS_core"/>
    <property type="match status" value="1"/>
</dbReference>
<feature type="short sequence motif" description="'KMSKS' region" evidence="9">
    <location>
        <begin position="295"/>
        <end position="299"/>
    </location>
</feature>
<reference evidence="14" key="1">
    <citation type="submission" date="2016-10" db="EMBL/GenBank/DDBJ databases">
        <authorList>
            <person name="Varghese N."/>
            <person name="Submissions S."/>
        </authorList>
    </citation>
    <scope>NUCLEOTIDE SEQUENCE [LARGE SCALE GENOMIC DNA]</scope>
    <source>
        <strain evidence="14">ATCC 35263</strain>
    </source>
</reference>
<keyword evidence="3 9" id="KW-0479">Metal-binding</keyword>
<keyword evidence="6 9" id="KW-0067">ATP-binding</keyword>
<keyword evidence="8 9" id="KW-0030">Aminoacyl-tRNA synthetase</keyword>
<dbReference type="HAMAP" id="MF_01228">
    <property type="entry name" value="Met_tRNA_synth_type2"/>
    <property type="match status" value="1"/>
</dbReference>
<dbReference type="RefSeq" id="WP_093115727.1">
    <property type="nucleotide sequence ID" value="NZ_FNWJ01000001.1"/>
</dbReference>
<dbReference type="Gene3D" id="3.40.50.620">
    <property type="entry name" value="HUPs"/>
    <property type="match status" value="1"/>
</dbReference>
<dbReference type="Pfam" id="PF09334">
    <property type="entry name" value="tRNA-synt_1g"/>
    <property type="match status" value="1"/>
</dbReference>
<comment type="cofactor">
    <cofactor evidence="9">
        <name>Zn(2+)</name>
        <dbReference type="ChEBI" id="CHEBI:29105"/>
    </cofactor>
    <text evidence="9">Binds 1 zinc ion per subunit.</text>
</comment>
<dbReference type="CDD" id="cd07957">
    <property type="entry name" value="Anticodon_Ia_Met"/>
    <property type="match status" value="1"/>
</dbReference>
<dbReference type="NCBIfam" id="TIGR00398">
    <property type="entry name" value="metG"/>
    <property type="match status" value="1"/>
</dbReference>
<dbReference type="PANTHER" id="PTHR43326">
    <property type="entry name" value="METHIONYL-TRNA SYNTHETASE"/>
    <property type="match status" value="1"/>
</dbReference>
<evidence type="ECO:0000256" key="6">
    <source>
        <dbReference type="ARBA" id="ARBA00022840"/>
    </source>
</evidence>
<dbReference type="Gene3D" id="2.170.220.10">
    <property type="match status" value="1"/>
</dbReference>
<feature type="binding site" evidence="9">
    <location>
        <position position="125"/>
    </location>
    <ligand>
        <name>Zn(2+)</name>
        <dbReference type="ChEBI" id="CHEBI:29105"/>
    </ligand>
</feature>
<dbReference type="GO" id="GO:0006431">
    <property type="term" value="P:methionyl-tRNA aminoacylation"/>
    <property type="evidence" value="ECO:0007669"/>
    <property type="project" value="UniProtKB-UniRule"/>
</dbReference>
<keyword evidence="5 9" id="KW-0862">Zinc</keyword>
<dbReference type="PRINTS" id="PR01041">
    <property type="entry name" value="TRNASYNTHMET"/>
</dbReference>
<evidence type="ECO:0000259" key="10">
    <source>
        <dbReference type="Pfam" id="PF01406"/>
    </source>
</evidence>
<comment type="function">
    <text evidence="1 9">Is required not only for elongation of protein synthesis but also for the initiation of all mRNA translation through initiator tRNA(fMet) aminoacylation.</text>
</comment>
<dbReference type="GO" id="GO:0005737">
    <property type="term" value="C:cytoplasm"/>
    <property type="evidence" value="ECO:0007669"/>
    <property type="project" value="UniProtKB-SubCell"/>
</dbReference>
<keyword evidence="7 9" id="KW-0648">Protein biosynthesis</keyword>
<sequence>MAYYVTTPIYYVNAEPHLGHAYTTIAADVLARHMRQRGEEVFFLTGTDEHGEPVAQAAERQGVSPRELADRNARRFRELAETIGATNDFFIRTTDPEHERKVQELVQRIYDNGYVYKGVYEGWYCPRCADFKTPSELAEGNRCPIHLIELEREREENWFFRLSAFQQPLERLFSERPTFVRPEPKFNEARSFIEQGLNDLSLSRARLRWGVPVPWDPDQVIYVWVDALFNYYTALTYARPGEDLTARFWPPSVHLIAKDILKFHAVIWPALLMAAGLELPERIFIHGYLLMDEHKMSKSLGNVIDPFQVIETFGADALRFYLLREVTFGQDGSISPEGFETRYTSELANEYGNLASRTIAMVERYRERRVPEGTVERALAEGFAGLDERVRGRLDEVDLSGALDEIWRRVKLLNRYVQERKPWELARDGAHAALDDVLYGLIEGLRVVSVLASPYLPTATARLLGALGCPQEPLEAAVIGARGGGREVASVGQLFPRVERATAS</sequence>
<keyword evidence="9" id="KW-0963">Cytoplasm</keyword>
<protein>
    <recommendedName>
        <fullName evidence="9">Methionine--tRNA ligase</fullName>
        <ecNumber evidence="9">6.1.1.10</ecNumber>
    </recommendedName>
    <alternativeName>
        <fullName evidence="9">Methionyl-tRNA synthetase</fullName>
        <shortName evidence="9">MetRS</shortName>
    </alternativeName>
</protein>
<proteinExistence type="inferred from homology"/>
<dbReference type="InterPro" id="IPR023457">
    <property type="entry name" value="Met-tRNA_synth_2"/>
</dbReference>
<comment type="catalytic activity">
    <reaction evidence="9">
        <text>tRNA(Met) + L-methionine + ATP = L-methionyl-tRNA(Met) + AMP + diphosphate</text>
        <dbReference type="Rhea" id="RHEA:13481"/>
        <dbReference type="Rhea" id="RHEA-COMP:9667"/>
        <dbReference type="Rhea" id="RHEA-COMP:9698"/>
        <dbReference type="ChEBI" id="CHEBI:30616"/>
        <dbReference type="ChEBI" id="CHEBI:33019"/>
        <dbReference type="ChEBI" id="CHEBI:57844"/>
        <dbReference type="ChEBI" id="CHEBI:78442"/>
        <dbReference type="ChEBI" id="CHEBI:78530"/>
        <dbReference type="ChEBI" id="CHEBI:456215"/>
        <dbReference type="EC" id="6.1.1.10"/>
    </reaction>
</comment>
<dbReference type="SUPFAM" id="SSF47323">
    <property type="entry name" value="Anticodon-binding domain of a subclass of class I aminoacyl-tRNA synthetases"/>
    <property type="match status" value="1"/>
</dbReference>
<dbReference type="Pfam" id="PF01406">
    <property type="entry name" value="tRNA-synt_1e"/>
    <property type="match status" value="1"/>
</dbReference>
<dbReference type="OrthoDB" id="9810191at2"/>
<evidence type="ECO:0000256" key="9">
    <source>
        <dbReference type="HAMAP-Rule" id="MF_01228"/>
    </source>
</evidence>
<gene>
    <name evidence="9" type="primary">metG</name>
    <name evidence="13" type="ORF">SAMN02745716_0386</name>
</gene>
<dbReference type="GO" id="GO:0046872">
    <property type="term" value="F:metal ion binding"/>
    <property type="evidence" value="ECO:0007669"/>
    <property type="project" value="UniProtKB-KW"/>
</dbReference>
<dbReference type="InterPro" id="IPR033911">
    <property type="entry name" value="MetRS_core"/>
</dbReference>
<evidence type="ECO:0000259" key="12">
    <source>
        <dbReference type="Pfam" id="PF19303"/>
    </source>
</evidence>
<evidence type="ECO:0000256" key="2">
    <source>
        <dbReference type="ARBA" id="ARBA00022598"/>
    </source>
</evidence>
<dbReference type="InterPro" id="IPR015413">
    <property type="entry name" value="Methionyl/Leucyl_tRNA_Synth"/>
</dbReference>
<feature type="short sequence motif" description="'HIGH' region" evidence="9">
    <location>
        <begin position="10"/>
        <end position="20"/>
    </location>
</feature>
<organism evidence="13 14">
    <name type="scientific">Thermoleophilum album</name>
    <dbReference type="NCBI Taxonomy" id="29539"/>
    <lineage>
        <taxon>Bacteria</taxon>
        <taxon>Bacillati</taxon>
        <taxon>Actinomycetota</taxon>
        <taxon>Thermoleophilia</taxon>
        <taxon>Thermoleophilales</taxon>
        <taxon>Thermoleophilaceae</taxon>
        <taxon>Thermoleophilum</taxon>
    </lineage>
</organism>
<feature type="binding site" evidence="9">
    <location>
        <position position="146"/>
    </location>
    <ligand>
        <name>Zn(2+)</name>
        <dbReference type="ChEBI" id="CHEBI:29105"/>
    </ligand>
</feature>
<feature type="binding site" evidence="9">
    <location>
        <position position="143"/>
    </location>
    <ligand>
        <name>Zn(2+)</name>
        <dbReference type="ChEBI" id="CHEBI:29105"/>
    </ligand>
</feature>
<evidence type="ECO:0000259" key="11">
    <source>
        <dbReference type="Pfam" id="PF09334"/>
    </source>
</evidence>
<evidence type="ECO:0000256" key="8">
    <source>
        <dbReference type="ARBA" id="ARBA00023146"/>
    </source>
</evidence>
<dbReference type="NCBIfam" id="NF008900">
    <property type="entry name" value="PRK12267.1"/>
    <property type="match status" value="1"/>
</dbReference>
<keyword evidence="2 9" id="KW-0436">Ligase</keyword>
<evidence type="ECO:0000256" key="5">
    <source>
        <dbReference type="ARBA" id="ARBA00022833"/>
    </source>
</evidence>
<dbReference type="InterPro" id="IPR014729">
    <property type="entry name" value="Rossmann-like_a/b/a_fold"/>
</dbReference>